<feature type="domain" description="Activator of Hsp90 ATPase homologue 1/2-like C-terminal" evidence="2">
    <location>
        <begin position="11"/>
        <end position="133"/>
    </location>
</feature>
<dbReference type="RefSeq" id="WP_183643977.1">
    <property type="nucleotide sequence ID" value="NZ_BAAAXX010000131.1"/>
</dbReference>
<dbReference type="Gene3D" id="3.30.530.20">
    <property type="match status" value="1"/>
</dbReference>
<proteinExistence type="inferred from homology"/>
<dbReference type="AlphaFoldDB" id="A0A7W5V584"/>
<protein>
    <submittedName>
        <fullName evidence="3">Uncharacterized protein YndB with AHSA1/START domain</fullName>
    </submittedName>
</protein>
<dbReference type="Pfam" id="PF08327">
    <property type="entry name" value="AHSA1"/>
    <property type="match status" value="1"/>
</dbReference>
<dbReference type="InterPro" id="IPR013538">
    <property type="entry name" value="ASHA1/2-like_C"/>
</dbReference>
<dbReference type="SUPFAM" id="SSF55961">
    <property type="entry name" value="Bet v1-like"/>
    <property type="match status" value="1"/>
</dbReference>
<sequence>MSVDETAVVAASAERVWRAFADHDDRAEWWHYLYLEPVAGGSLEERWTDEHGTPVVTRGEVTHAAAPKLLAFTWADEGQEASTEVEITLTPLEAGTEVRIRETGWERLPDGPSLAADHRAGWRVHLANLRRHVAPG</sequence>
<organism evidence="3 4">
    <name type="scientific">Nonomuraea dietziae</name>
    <dbReference type="NCBI Taxonomy" id="65515"/>
    <lineage>
        <taxon>Bacteria</taxon>
        <taxon>Bacillati</taxon>
        <taxon>Actinomycetota</taxon>
        <taxon>Actinomycetes</taxon>
        <taxon>Streptosporangiales</taxon>
        <taxon>Streptosporangiaceae</taxon>
        <taxon>Nonomuraea</taxon>
    </lineage>
</organism>
<dbReference type="Proteomes" id="UP000579945">
    <property type="component" value="Unassembled WGS sequence"/>
</dbReference>
<comment type="similarity">
    <text evidence="1">Belongs to the AHA1 family.</text>
</comment>
<evidence type="ECO:0000313" key="3">
    <source>
        <dbReference type="EMBL" id="MBB3725100.1"/>
    </source>
</evidence>
<dbReference type="InterPro" id="IPR023393">
    <property type="entry name" value="START-like_dom_sf"/>
</dbReference>
<dbReference type="EMBL" id="JACIBV010000001">
    <property type="protein sequence ID" value="MBB3725100.1"/>
    <property type="molecule type" value="Genomic_DNA"/>
</dbReference>
<reference evidence="3 4" key="1">
    <citation type="submission" date="2020-08" db="EMBL/GenBank/DDBJ databases">
        <title>Sequencing the genomes of 1000 actinobacteria strains.</title>
        <authorList>
            <person name="Klenk H.-P."/>
        </authorList>
    </citation>
    <scope>NUCLEOTIDE SEQUENCE [LARGE SCALE GENOMIC DNA]</scope>
    <source>
        <strain evidence="3 4">DSM 44320</strain>
    </source>
</reference>
<keyword evidence="4" id="KW-1185">Reference proteome</keyword>
<dbReference type="CDD" id="cd07814">
    <property type="entry name" value="SRPBCC_CalC_Aha1-like"/>
    <property type="match status" value="1"/>
</dbReference>
<evidence type="ECO:0000313" key="4">
    <source>
        <dbReference type="Proteomes" id="UP000579945"/>
    </source>
</evidence>
<evidence type="ECO:0000256" key="1">
    <source>
        <dbReference type="ARBA" id="ARBA00006817"/>
    </source>
</evidence>
<name>A0A7W5V584_9ACTN</name>
<dbReference type="GeneID" id="95387554"/>
<accession>A0A7W5V584</accession>
<evidence type="ECO:0000259" key="2">
    <source>
        <dbReference type="Pfam" id="PF08327"/>
    </source>
</evidence>
<comment type="caution">
    <text evidence="3">The sequence shown here is derived from an EMBL/GenBank/DDBJ whole genome shotgun (WGS) entry which is preliminary data.</text>
</comment>
<gene>
    <name evidence="3" type="ORF">FHR33_000960</name>
</gene>